<sequence>MLDAASRKPTCRNTWSVHRSSRSIDIQTCRSPFPRPSLDLTALKDEVANYAQALDLITDLLGTIRSSSISAAMRVISSPPHHPRSKNTNEATSAAARASSASPSLPPVGLIDSLTRSPSSSTAAAAKTSTYSAKSSHHGSIDSAYFGMTFPHLLYLVYPTLIPPADGPSNANAGGEEAGRRAGCGRNAAGRGLNETAKLQEAMRDMCVARPEELEERS</sequence>
<proteinExistence type="predicted"/>
<organism evidence="2 3">
    <name type="scientific">Mycena maculata</name>
    <dbReference type="NCBI Taxonomy" id="230809"/>
    <lineage>
        <taxon>Eukaryota</taxon>
        <taxon>Fungi</taxon>
        <taxon>Dikarya</taxon>
        <taxon>Basidiomycota</taxon>
        <taxon>Agaricomycotina</taxon>
        <taxon>Agaricomycetes</taxon>
        <taxon>Agaricomycetidae</taxon>
        <taxon>Agaricales</taxon>
        <taxon>Marasmiineae</taxon>
        <taxon>Mycenaceae</taxon>
        <taxon>Mycena</taxon>
    </lineage>
</organism>
<evidence type="ECO:0000313" key="2">
    <source>
        <dbReference type="EMBL" id="KAJ7765868.1"/>
    </source>
</evidence>
<dbReference type="GO" id="GO:0005956">
    <property type="term" value="C:protein kinase CK2 complex"/>
    <property type="evidence" value="ECO:0007669"/>
    <property type="project" value="InterPro"/>
</dbReference>
<dbReference type="EMBL" id="JARJLG010000034">
    <property type="protein sequence ID" value="KAJ7765868.1"/>
    <property type="molecule type" value="Genomic_DNA"/>
</dbReference>
<keyword evidence="3" id="KW-1185">Reference proteome</keyword>
<dbReference type="Proteomes" id="UP001215280">
    <property type="component" value="Unassembled WGS sequence"/>
</dbReference>
<feature type="compositionally biased region" description="Low complexity" evidence="1">
    <location>
        <begin position="91"/>
        <end position="103"/>
    </location>
</feature>
<evidence type="ECO:0000256" key="1">
    <source>
        <dbReference type="SAM" id="MobiDB-lite"/>
    </source>
</evidence>
<protein>
    <submittedName>
        <fullName evidence="2">Uncharacterized protein</fullName>
    </submittedName>
</protein>
<dbReference type="GO" id="GO:0019887">
    <property type="term" value="F:protein kinase regulator activity"/>
    <property type="evidence" value="ECO:0007669"/>
    <property type="project" value="InterPro"/>
</dbReference>
<evidence type="ECO:0000313" key="3">
    <source>
        <dbReference type="Proteomes" id="UP001215280"/>
    </source>
</evidence>
<accession>A0AAD7NLR6</accession>
<dbReference type="InterPro" id="IPR035991">
    <property type="entry name" value="Casein_kinase_II_beta-like"/>
</dbReference>
<dbReference type="InterPro" id="IPR000704">
    <property type="entry name" value="Casein_kinase_II_reg-sub"/>
</dbReference>
<dbReference type="SMART" id="SM01085">
    <property type="entry name" value="CK_II_beta"/>
    <property type="match status" value="1"/>
</dbReference>
<reference evidence="2" key="1">
    <citation type="submission" date="2023-03" db="EMBL/GenBank/DDBJ databases">
        <title>Massive genome expansion in bonnet fungi (Mycena s.s.) driven by repeated elements and novel gene families across ecological guilds.</title>
        <authorList>
            <consortium name="Lawrence Berkeley National Laboratory"/>
            <person name="Harder C.B."/>
            <person name="Miyauchi S."/>
            <person name="Viragh M."/>
            <person name="Kuo A."/>
            <person name="Thoen E."/>
            <person name="Andreopoulos B."/>
            <person name="Lu D."/>
            <person name="Skrede I."/>
            <person name="Drula E."/>
            <person name="Henrissat B."/>
            <person name="Morin E."/>
            <person name="Kohler A."/>
            <person name="Barry K."/>
            <person name="LaButti K."/>
            <person name="Morin E."/>
            <person name="Salamov A."/>
            <person name="Lipzen A."/>
            <person name="Mereny Z."/>
            <person name="Hegedus B."/>
            <person name="Baldrian P."/>
            <person name="Stursova M."/>
            <person name="Weitz H."/>
            <person name="Taylor A."/>
            <person name="Grigoriev I.V."/>
            <person name="Nagy L.G."/>
            <person name="Martin F."/>
            <person name="Kauserud H."/>
        </authorList>
    </citation>
    <scope>NUCLEOTIDE SEQUENCE</scope>
    <source>
        <strain evidence="2">CBHHK188m</strain>
    </source>
</reference>
<name>A0AAD7NLR6_9AGAR</name>
<feature type="region of interest" description="Disordered" evidence="1">
    <location>
        <begin position="76"/>
        <end position="118"/>
    </location>
</feature>
<feature type="region of interest" description="Disordered" evidence="1">
    <location>
        <begin position="168"/>
        <end position="197"/>
    </location>
</feature>
<dbReference type="AlphaFoldDB" id="A0AAD7NLR6"/>
<comment type="caution">
    <text evidence="2">The sequence shown here is derived from an EMBL/GenBank/DDBJ whole genome shotgun (WGS) entry which is preliminary data.</text>
</comment>
<gene>
    <name evidence="2" type="ORF">DFH07DRAFT_955538</name>
</gene>
<dbReference type="Gene3D" id="2.20.25.20">
    <property type="match status" value="1"/>
</dbReference>
<dbReference type="SUPFAM" id="SSF57798">
    <property type="entry name" value="Casein kinase II beta subunit"/>
    <property type="match status" value="1"/>
</dbReference>